<feature type="compositionally biased region" description="Polar residues" evidence="1">
    <location>
        <begin position="1"/>
        <end position="12"/>
    </location>
</feature>
<evidence type="ECO:0000313" key="3">
    <source>
        <dbReference type="Proteomes" id="UP000198372"/>
    </source>
</evidence>
<dbReference type="OrthoDB" id="5273213at2759"/>
<feature type="region of interest" description="Disordered" evidence="1">
    <location>
        <begin position="1"/>
        <end position="89"/>
    </location>
</feature>
<reference evidence="3" key="1">
    <citation type="submission" date="2016-09" db="EMBL/GenBank/DDBJ databases">
        <authorList>
            <person name="Jeantristanb JTB J.-T."/>
            <person name="Ricardo R."/>
        </authorList>
    </citation>
    <scope>NUCLEOTIDE SEQUENCE [LARGE SCALE GENOMIC DNA]</scope>
</reference>
<name>A0A238EZF0_9BASI</name>
<evidence type="ECO:0000256" key="1">
    <source>
        <dbReference type="SAM" id="MobiDB-lite"/>
    </source>
</evidence>
<dbReference type="AlphaFoldDB" id="A0A238EZF0"/>
<proteinExistence type="predicted"/>
<protein>
    <submittedName>
        <fullName evidence="2">BQ2448_5876 protein</fullName>
    </submittedName>
</protein>
<gene>
    <name evidence="2" type="ORF">BQ2448_5876</name>
</gene>
<feature type="compositionally biased region" description="Polar residues" evidence="1">
    <location>
        <begin position="20"/>
        <end position="29"/>
    </location>
</feature>
<feature type="compositionally biased region" description="Low complexity" evidence="1">
    <location>
        <begin position="78"/>
        <end position="89"/>
    </location>
</feature>
<dbReference type="Proteomes" id="UP000198372">
    <property type="component" value="Unassembled WGS sequence"/>
</dbReference>
<dbReference type="EMBL" id="FMSP01000001">
    <property type="protein sequence ID" value="SCV67230.1"/>
    <property type="molecule type" value="Genomic_DNA"/>
</dbReference>
<keyword evidence="3" id="KW-1185">Reference proteome</keyword>
<evidence type="ECO:0000313" key="2">
    <source>
        <dbReference type="EMBL" id="SCV67230.1"/>
    </source>
</evidence>
<organism evidence="2 3">
    <name type="scientific">Microbotryum intermedium</name>
    <dbReference type="NCBI Taxonomy" id="269621"/>
    <lineage>
        <taxon>Eukaryota</taxon>
        <taxon>Fungi</taxon>
        <taxon>Dikarya</taxon>
        <taxon>Basidiomycota</taxon>
        <taxon>Pucciniomycotina</taxon>
        <taxon>Microbotryomycetes</taxon>
        <taxon>Microbotryales</taxon>
        <taxon>Microbotryaceae</taxon>
        <taxon>Microbotryum</taxon>
    </lineage>
</organism>
<sequence>MYPTTTGSSTSKLPLPATAGSVQSYSPSGLAQRYHQLRPSSPGELGPDRIWFIPQDNGDPDPTGSSGIWNLYGRPNQSPSSSSSSESSSTALAAAAAPKRIAPQAPFVRAYLGPKSLTEYLDAHFPLSSSSDPQPHLWLTLADAYWSTTGAAALNDFVERMNQERWINAVRFQGGVKHARRTYRDTVVLTLCLDGACMEEMGKMDRYAFGGVATWPKLAGLIEVLKNRDVFFVDADVSDPYPHMEPFMNDYDLIAQENDAYDHFNTGWFWMRKGEVSSEAWNEVLKRDLIKVSRDQNNFNEVGRVTGVTKALLYADWRVETQILGTAELRACDPSQGQCNGRRPLKTSFVATNGLRVRVLDSDLFRANHFENDSPSASRHSTVAFHMTCGDDGLTKVYSAKTQGFWADVLKGYYTASSRLLTIAPLVGTKNDLTQLLKIVLMASKYTDRAWQPPSFATFLDLQELDSQGRDVKRVKRINSAFPLPHLEQALGVRIVEPTYAKNVVKFLVGGGSTQNRTGMGQVDQGWRDRAGVETSLGLLEEVELDMRQMTSIQHLLATLESEPFASAGTVKLMNHDWPERNHWQDWTLSRSLEHVVPCDRLEERPSCDRICRFKNGNRIVRVDQGWEEKEAWKVK</sequence>
<accession>A0A238EZF0</accession>